<gene>
    <name evidence="2" type="ORF">ACFQVD_00165</name>
</gene>
<sequence length="121" mass="13551">MSDDSITDDRQAIFEFVRFLSGPVWTAGPEDADRFLTAQRKLGRAKSTVQHKAWTIAQFFDFLIIRYQGDVHALTGHVLCQPHRRVQPAGQGRLRNPADPATQQRGRGDVRRLAGVAARSP</sequence>
<evidence type="ECO:0008006" key="4">
    <source>
        <dbReference type="Google" id="ProtNLM"/>
    </source>
</evidence>
<name>A0ABW2SS72_9ACTN</name>
<evidence type="ECO:0000256" key="1">
    <source>
        <dbReference type="SAM" id="MobiDB-lite"/>
    </source>
</evidence>
<comment type="caution">
    <text evidence="2">The sequence shown here is derived from an EMBL/GenBank/DDBJ whole genome shotgun (WGS) entry which is preliminary data.</text>
</comment>
<organism evidence="2 3">
    <name type="scientific">Streptosporangium amethystogenes subsp. fukuiense</name>
    <dbReference type="NCBI Taxonomy" id="698418"/>
    <lineage>
        <taxon>Bacteria</taxon>
        <taxon>Bacillati</taxon>
        <taxon>Actinomycetota</taxon>
        <taxon>Actinomycetes</taxon>
        <taxon>Streptosporangiales</taxon>
        <taxon>Streptosporangiaceae</taxon>
        <taxon>Streptosporangium</taxon>
    </lineage>
</organism>
<feature type="region of interest" description="Disordered" evidence="1">
    <location>
        <begin position="86"/>
        <end position="121"/>
    </location>
</feature>
<evidence type="ECO:0000313" key="2">
    <source>
        <dbReference type="EMBL" id="MFC7598511.1"/>
    </source>
</evidence>
<dbReference type="RefSeq" id="WP_364155002.1">
    <property type="nucleotide sequence ID" value="NZ_JBHSIJ010000002.1"/>
</dbReference>
<dbReference type="Proteomes" id="UP001596514">
    <property type="component" value="Unassembled WGS sequence"/>
</dbReference>
<protein>
    <recommendedName>
        <fullName evidence="4">Core-binding (CB) domain-containing protein</fullName>
    </recommendedName>
</protein>
<keyword evidence="3" id="KW-1185">Reference proteome</keyword>
<reference evidence="3" key="1">
    <citation type="journal article" date="2019" name="Int. J. Syst. Evol. Microbiol.">
        <title>The Global Catalogue of Microorganisms (GCM) 10K type strain sequencing project: providing services to taxonomists for standard genome sequencing and annotation.</title>
        <authorList>
            <consortium name="The Broad Institute Genomics Platform"/>
            <consortium name="The Broad Institute Genome Sequencing Center for Infectious Disease"/>
            <person name="Wu L."/>
            <person name="Ma J."/>
        </authorList>
    </citation>
    <scope>NUCLEOTIDE SEQUENCE [LARGE SCALE GENOMIC DNA]</scope>
    <source>
        <strain evidence="3">JCM 10083</strain>
    </source>
</reference>
<accession>A0ABW2SS72</accession>
<dbReference type="EMBL" id="JBHTEE010000001">
    <property type="protein sequence ID" value="MFC7598511.1"/>
    <property type="molecule type" value="Genomic_DNA"/>
</dbReference>
<proteinExistence type="predicted"/>
<evidence type="ECO:0000313" key="3">
    <source>
        <dbReference type="Proteomes" id="UP001596514"/>
    </source>
</evidence>